<dbReference type="HOGENOM" id="CLU_1020486_0_0_1"/>
<name>E0W2V4_PEDHC</name>
<dbReference type="GO" id="GO:0048018">
    <property type="term" value="F:receptor ligand activity"/>
    <property type="evidence" value="ECO:0007669"/>
    <property type="project" value="InterPro"/>
</dbReference>
<reference evidence="5" key="2">
    <citation type="submission" date="2007-04" db="EMBL/GenBank/DDBJ databases">
        <title>The genome of the human body louse.</title>
        <authorList>
            <consortium name="The Human Body Louse Genome Consortium"/>
            <person name="Kirkness E."/>
            <person name="Walenz B."/>
            <person name="Hass B."/>
            <person name="Bruggner R."/>
            <person name="Strausberg R."/>
        </authorList>
    </citation>
    <scope>NUCLEOTIDE SEQUENCE</scope>
    <source>
        <strain evidence="5">USDA</strain>
    </source>
</reference>
<feature type="domain" description="EGF-like" evidence="4">
    <location>
        <begin position="83"/>
        <end position="127"/>
    </location>
</feature>
<dbReference type="PANTHER" id="PTHR12332:SF1">
    <property type="entry name" value="KEREN-RELATED"/>
    <property type="match status" value="1"/>
</dbReference>
<dbReference type="OrthoDB" id="6233064at2759"/>
<evidence type="ECO:0000256" key="1">
    <source>
        <dbReference type="PROSITE-ProRule" id="PRU00076"/>
    </source>
</evidence>
<dbReference type="PROSITE" id="PS50026">
    <property type="entry name" value="EGF_3"/>
    <property type="match status" value="1"/>
</dbReference>
<evidence type="ECO:0000259" key="4">
    <source>
        <dbReference type="PROSITE" id="PS50026"/>
    </source>
</evidence>
<dbReference type="EMBL" id="AAZO01007286">
    <property type="status" value="NOT_ANNOTATED_CDS"/>
    <property type="molecule type" value="Genomic_DNA"/>
</dbReference>
<dbReference type="InterPro" id="IPR000742">
    <property type="entry name" value="EGF"/>
</dbReference>
<keyword evidence="1" id="KW-1015">Disulfide bond</keyword>
<dbReference type="CTD" id="8236833"/>
<evidence type="ECO:0000313" key="5">
    <source>
        <dbReference type="EMBL" id="EEB19960.1"/>
    </source>
</evidence>
<feature type="region of interest" description="Disordered" evidence="2">
    <location>
        <begin position="58"/>
        <end position="77"/>
    </location>
</feature>
<accession>E0W2V4</accession>
<feature type="transmembrane region" description="Helical" evidence="3">
    <location>
        <begin position="149"/>
        <end position="169"/>
    </location>
</feature>
<keyword evidence="3" id="KW-0472">Membrane</keyword>
<reference evidence="6" key="3">
    <citation type="submission" date="2021-02" db="UniProtKB">
        <authorList>
            <consortium name="EnsemblMetazoa"/>
        </authorList>
    </citation>
    <scope>IDENTIFICATION</scope>
    <source>
        <strain evidence="6">USDA</strain>
    </source>
</reference>
<sequence>MSRPPLPPFYRSLTFSLSLACASCALPFSLSFHSPILLSRPPRRLRCLGEHEEGPSPVFACSSRNTPKPRPPPPSARPNITFPTYTCPPTYAAWYCLNGATCFTIKIEESLLYNCECAEGFMGQRCEFKDLDGSYLPSRQRVLLETASIAGGATIAVFLVVIACVTLYLHYQRKSKEKRIASSDRKDGGAERGLERRAFNRCLSISMERLPEFPYRTDLMKLMVLFIFKSAGRMLANNDCLSQEDEKKTVTRSIDLGHNNPFGDFSITVAGQV</sequence>
<dbReference type="Gene3D" id="2.10.25.10">
    <property type="entry name" value="Laminin"/>
    <property type="match status" value="1"/>
</dbReference>
<dbReference type="Pfam" id="PF00008">
    <property type="entry name" value="EGF"/>
    <property type="match status" value="1"/>
</dbReference>
<keyword evidence="3" id="KW-1133">Transmembrane helix</keyword>
<dbReference type="CDD" id="cd00054">
    <property type="entry name" value="EGF_CA"/>
    <property type="match status" value="1"/>
</dbReference>
<evidence type="ECO:0000256" key="3">
    <source>
        <dbReference type="SAM" id="Phobius"/>
    </source>
</evidence>
<dbReference type="EnsemblMetazoa" id="PHUM597470-RA">
    <property type="protein sequence ID" value="PHUM597470-PA"/>
    <property type="gene ID" value="PHUM597470"/>
</dbReference>
<feature type="disulfide bond" evidence="1">
    <location>
        <begin position="117"/>
        <end position="126"/>
    </location>
</feature>
<dbReference type="KEGG" id="phu:Phum_PHUM597470"/>
<dbReference type="EMBL" id="DS235879">
    <property type="protein sequence ID" value="EEB19960.1"/>
    <property type="molecule type" value="Genomic_DNA"/>
</dbReference>
<dbReference type="InParanoid" id="E0W2V4"/>
<dbReference type="PROSITE" id="PS00022">
    <property type="entry name" value="EGF_1"/>
    <property type="match status" value="1"/>
</dbReference>
<dbReference type="VEuPathDB" id="VectorBase:PHUM597470"/>
<dbReference type="RefSeq" id="XP_002432698.1">
    <property type="nucleotide sequence ID" value="XM_002432653.1"/>
</dbReference>
<gene>
    <name evidence="6" type="primary">8236833</name>
    <name evidence="5" type="ORF">Phum_PHUM597470</name>
</gene>
<evidence type="ECO:0000313" key="7">
    <source>
        <dbReference type="Proteomes" id="UP000009046"/>
    </source>
</evidence>
<dbReference type="AlphaFoldDB" id="E0W2V4"/>
<keyword evidence="3" id="KW-0812">Transmembrane</keyword>
<dbReference type="SMART" id="SM00181">
    <property type="entry name" value="EGF"/>
    <property type="match status" value="1"/>
</dbReference>
<dbReference type="eggNOG" id="ENOG502S08N">
    <property type="taxonomic scope" value="Eukaryota"/>
</dbReference>
<keyword evidence="1" id="KW-0245">EGF-like domain</keyword>
<evidence type="ECO:0000313" key="6">
    <source>
        <dbReference type="EnsemblMetazoa" id="PHUM597470-PA"/>
    </source>
</evidence>
<dbReference type="SUPFAM" id="SSF57196">
    <property type="entry name" value="EGF/Laminin"/>
    <property type="match status" value="1"/>
</dbReference>
<evidence type="ECO:0000256" key="2">
    <source>
        <dbReference type="SAM" id="MobiDB-lite"/>
    </source>
</evidence>
<dbReference type="PANTHER" id="PTHR12332">
    <property type="entry name" value="KEREN-RELATED"/>
    <property type="match status" value="1"/>
</dbReference>
<keyword evidence="7" id="KW-1185">Reference proteome</keyword>
<dbReference type="GO" id="GO:0007173">
    <property type="term" value="P:epidermal growth factor receptor signaling pathway"/>
    <property type="evidence" value="ECO:0007669"/>
    <property type="project" value="InterPro"/>
</dbReference>
<dbReference type="Proteomes" id="UP000009046">
    <property type="component" value="Unassembled WGS sequence"/>
</dbReference>
<dbReference type="FunCoup" id="E0W2V4">
    <property type="interactions" value="115"/>
</dbReference>
<organism>
    <name type="scientific">Pediculus humanus subsp. corporis</name>
    <name type="common">Body louse</name>
    <dbReference type="NCBI Taxonomy" id="121224"/>
    <lineage>
        <taxon>Eukaryota</taxon>
        <taxon>Metazoa</taxon>
        <taxon>Ecdysozoa</taxon>
        <taxon>Arthropoda</taxon>
        <taxon>Hexapoda</taxon>
        <taxon>Insecta</taxon>
        <taxon>Pterygota</taxon>
        <taxon>Neoptera</taxon>
        <taxon>Paraneoptera</taxon>
        <taxon>Psocodea</taxon>
        <taxon>Troctomorpha</taxon>
        <taxon>Phthiraptera</taxon>
        <taxon>Anoplura</taxon>
        <taxon>Pediculidae</taxon>
        <taxon>Pediculus</taxon>
    </lineage>
</organism>
<comment type="caution">
    <text evidence="1">Lacks conserved residue(s) required for the propagation of feature annotation.</text>
</comment>
<protein>
    <recommendedName>
        <fullName evidence="4">EGF-like domain-containing protein</fullName>
    </recommendedName>
</protein>
<dbReference type="GO" id="GO:0005154">
    <property type="term" value="F:epidermal growth factor receptor binding"/>
    <property type="evidence" value="ECO:0007669"/>
    <property type="project" value="InterPro"/>
</dbReference>
<dbReference type="PROSITE" id="PS01186">
    <property type="entry name" value="EGF_2"/>
    <property type="match status" value="1"/>
</dbReference>
<reference evidence="5" key="1">
    <citation type="submission" date="2007-04" db="EMBL/GenBank/DDBJ databases">
        <title>Annotation of Pediculus humanus corporis strain USDA.</title>
        <authorList>
            <person name="Kirkness E."/>
            <person name="Hannick L."/>
            <person name="Hass B."/>
            <person name="Bruggner R."/>
            <person name="Lawson D."/>
            <person name="Bidwell S."/>
            <person name="Joardar V."/>
            <person name="Caler E."/>
            <person name="Walenz B."/>
            <person name="Inman J."/>
            <person name="Schobel S."/>
            <person name="Galinsky K."/>
            <person name="Amedeo P."/>
            <person name="Strausberg R."/>
        </authorList>
    </citation>
    <scope>NUCLEOTIDE SEQUENCE</scope>
    <source>
        <strain evidence="5">USDA</strain>
    </source>
</reference>
<proteinExistence type="predicted"/>
<dbReference type="InterPro" id="IPR043403">
    <property type="entry name" value="Gurken/Spitz"/>
</dbReference>
<dbReference type="STRING" id="121224.E0W2V4"/>
<dbReference type="GeneID" id="8236833"/>